<protein>
    <submittedName>
        <fullName evidence="1">Uncharacterized protein</fullName>
    </submittedName>
</protein>
<sequence>MAKGRNALHRDLLARMEQCPDFDSLNDEVILPFVTALEKVCADRGYLLNIYGTASNLAVTDEISAPALYEMIEEYLDSSDAPPQDEGA</sequence>
<evidence type="ECO:0000313" key="1">
    <source>
        <dbReference type="EMBL" id="SOD99852.1"/>
    </source>
</evidence>
<dbReference type="RefSeq" id="WP_097280879.1">
    <property type="nucleotide sequence ID" value="NZ_OCNJ01000010.1"/>
</dbReference>
<dbReference type="EMBL" id="OCNJ01000010">
    <property type="protein sequence ID" value="SOD99852.1"/>
    <property type="molecule type" value="Genomic_DNA"/>
</dbReference>
<dbReference type="AlphaFoldDB" id="A0A286GWJ2"/>
<dbReference type="OrthoDB" id="7361752at2"/>
<name>A0A286GWJ2_9PROT</name>
<organism evidence="1 2">
    <name type="scientific">Caenispirillum bisanense</name>
    <dbReference type="NCBI Taxonomy" id="414052"/>
    <lineage>
        <taxon>Bacteria</taxon>
        <taxon>Pseudomonadati</taxon>
        <taxon>Pseudomonadota</taxon>
        <taxon>Alphaproteobacteria</taxon>
        <taxon>Rhodospirillales</taxon>
        <taxon>Novispirillaceae</taxon>
        <taxon>Caenispirillum</taxon>
    </lineage>
</organism>
<reference evidence="1 2" key="1">
    <citation type="submission" date="2017-09" db="EMBL/GenBank/DDBJ databases">
        <authorList>
            <person name="Ehlers B."/>
            <person name="Leendertz F.H."/>
        </authorList>
    </citation>
    <scope>NUCLEOTIDE SEQUENCE [LARGE SCALE GENOMIC DNA]</scope>
    <source>
        <strain evidence="1 2">USBA 140</strain>
    </source>
</reference>
<gene>
    <name evidence="1" type="ORF">SAMN05421508_11039</name>
</gene>
<proteinExistence type="predicted"/>
<dbReference type="Proteomes" id="UP000219621">
    <property type="component" value="Unassembled WGS sequence"/>
</dbReference>
<evidence type="ECO:0000313" key="2">
    <source>
        <dbReference type="Proteomes" id="UP000219621"/>
    </source>
</evidence>
<keyword evidence="2" id="KW-1185">Reference proteome</keyword>
<accession>A0A286GWJ2</accession>